<dbReference type="PANTHER" id="PTHR11106:SF121">
    <property type="entry name" value="ADP-RIBOSE 1''-PHOSPHATE PHOSPHATASE"/>
    <property type="match status" value="1"/>
</dbReference>
<evidence type="ECO:0000256" key="1">
    <source>
        <dbReference type="ARBA" id="ARBA00001947"/>
    </source>
</evidence>
<dbReference type="PANTHER" id="PTHR11106">
    <property type="entry name" value="GANGLIOSIDE INDUCED DIFFERENTIATION ASSOCIATED PROTEIN 2-RELATED"/>
    <property type="match status" value="1"/>
</dbReference>
<evidence type="ECO:0000313" key="7">
    <source>
        <dbReference type="EMBL" id="KAG4413538.1"/>
    </source>
</evidence>
<dbReference type="GO" id="GO:0046872">
    <property type="term" value="F:metal ion binding"/>
    <property type="evidence" value="ECO:0007669"/>
    <property type="project" value="UniProtKB-KW"/>
</dbReference>
<proteinExistence type="predicted"/>
<dbReference type="AlphaFoldDB" id="A0A8H7T788"/>
<evidence type="ECO:0000256" key="2">
    <source>
        <dbReference type="ARBA" id="ARBA00022723"/>
    </source>
</evidence>
<dbReference type="OrthoDB" id="6077599at2759"/>
<keyword evidence="3" id="KW-0378">Hydrolase</keyword>
<evidence type="ECO:0000256" key="5">
    <source>
        <dbReference type="ARBA" id="ARBA00023295"/>
    </source>
</evidence>
<feature type="domain" description="Macro" evidence="6">
    <location>
        <begin position="91"/>
        <end position="291"/>
    </location>
</feature>
<protein>
    <recommendedName>
        <fullName evidence="6">Macro domain-containing protein</fullName>
    </recommendedName>
</protein>
<dbReference type="SUPFAM" id="SSF52949">
    <property type="entry name" value="Macro domain-like"/>
    <property type="match status" value="1"/>
</dbReference>
<keyword evidence="5" id="KW-0326">Glycosidase</keyword>
<keyword evidence="4" id="KW-0862">Zinc</keyword>
<organism evidence="7 8">
    <name type="scientific">Cadophora malorum</name>
    <dbReference type="NCBI Taxonomy" id="108018"/>
    <lineage>
        <taxon>Eukaryota</taxon>
        <taxon>Fungi</taxon>
        <taxon>Dikarya</taxon>
        <taxon>Ascomycota</taxon>
        <taxon>Pezizomycotina</taxon>
        <taxon>Leotiomycetes</taxon>
        <taxon>Helotiales</taxon>
        <taxon>Ploettnerulaceae</taxon>
        <taxon>Cadophora</taxon>
    </lineage>
</organism>
<evidence type="ECO:0000256" key="4">
    <source>
        <dbReference type="ARBA" id="ARBA00022833"/>
    </source>
</evidence>
<dbReference type="Pfam" id="PF01661">
    <property type="entry name" value="Macro"/>
    <property type="match status" value="1"/>
</dbReference>
<dbReference type="SUPFAM" id="SSF52467">
    <property type="entry name" value="DHS-like NAD/FAD-binding domain"/>
    <property type="match status" value="1"/>
</dbReference>
<dbReference type="Proteomes" id="UP000664132">
    <property type="component" value="Unassembled WGS sequence"/>
</dbReference>
<gene>
    <name evidence="7" type="ORF">IFR04_013321</name>
</gene>
<evidence type="ECO:0000256" key="3">
    <source>
        <dbReference type="ARBA" id="ARBA00022801"/>
    </source>
</evidence>
<dbReference type="PROSITE" id="PS51154">
    <property type="entry name" value="MACRO"/>
    <property type="match status" value="1"/>
</dbReference>
<dbReference type="CDD" id="cd02908">
    <property type="entry name" value="Macro_OAADPr_deacetylase"/>
    <property type="match status" value="1"/>
</dbReference>
<dbReference type="EMBL" id="JAFJYH010000309">
    <property type="protein sequence ID" value="KAG4413538.1"/>
    <property type="molecule type" value="Genomic_DNA"/>
</dbReference>
<keyword evidence="2" id="KW-0479">Metal-binding</keyword>
<name>A0A8H7T788_9HELO</name>
<comment type="cofactor">
    <cofactor evidence="1">
        <name>Zn(2+)</name>
        <dbReference type="ChEBI" id="CHEBI:29105"/>
    </cofactor>
</comment>
<keyword evidence="8" id="KW-1185">Reference proteome</keyword>
<dbReference type="SMART" id="SM00506">
    <property type="entry name" value="A1pp"/>
    <property type="match status" value="1"/>
</dbReference>
<dbReference type="InterPro" id="IPR029035">
    <property type="entry name" value="DHS-like_NAD/FAD-binding_dom"/>
</dbReference>
<dbReference type="InterPro" id="IPR043472">
    <property type="entry name" value="Macro_dom-like"/>
</dbReference>
<reference evidence="7" key="1">
    <citation type="submission" date="2021-02" db="EMBL/GenBank/DDBJ databases">
        <title>Genome sequence Cadophora malorum strain M34.</title>
        <authorList>
            <person name="Stefanovic E."/>
            <person name="Vu D."/>
            <person name="Scully C."/>
            <person name="Dijksterhuis J."/>
            <person name="Roader J."/>
            <person name="Houbraken J."/>
        </authorList>
    </citation>
    <scope>NUCLEOTIDE SEQUENCE</scope>
    <source>
        <strain evidence="7">M34</strain>
    </source>
</reference>
<accession>A0A8H7T788</accession>
<evidence type="ECO:0000259" key="6">
    <source>
        <dbReference type="PROSITE" id="PS51154"/>
    </source>
</evidence>
<dbReference type="InterPro" id="IPR002589">
    <property type="entry name" value="Macro_dom"/>
</dbReference>
<dbReference type="GO" id="GO:0016798">
    <property type="term" value="F:hydrolase activity, acting on glycosyl bonds"/>
    <property type="evidence" value="ECO:0007669"/>
    <property type="project" value="UniProtKB-KW"/>
</dbReference>
<evidence type="ECO:0000313" key="8">
    <source>
        <dbReference type="Proteomes" id="UP000664132"/>
    </source>
</evidence>
<dbReference type="Gene3D" id="3.40.220.10">
    <property type="entry name" value="Leucine Aminopeptidase, subunit E, domain 1"/>
    <property type="match status" value="1"/>
</dbReference>
<comment type="caution">
    <text evidence="7">The sequence shown here is derived from an EMBL/GenBank/DDBJ whole genome shotgun (WGS) entry which is preliminary data.</text>
</comment>
<sequence>MATTPSDHLSNSLGFLMDEAPSIASALAQRYPDGELDTFVQLAVMKTLLCIRSPSPPIPNDILTSIEVVLQHERNQKLLTHSSTISSLTTYKSSISSTASGVNISVWKGDITTLSGVTAIVNAANSRMLGCFQPHHKCIDNAIHAAAGPRLRDECEVLMKAQGGEEPVGRAKVTKGYSLPAEHVIHTVGPQLDQGTKPSAADINDLRSSYGSCLDAADQLKSMDDGRKVLVFCCISTGIFAFPQALAANIAVNSVKKWIDEYPQTTITDIIFDVFLDTDLEIYSSLLSTSPTAPLQMTPFPAPESSSLRTAGDWLTKADTLIISAGAGLSASTGLDYTSTSIFSTHLHGYKRYGFRRLYDLFGPIDWPSEQVKWGYYFHHLLMIRNWPKSNVYCDLLKVAQTFDKGRVHVRTSNADGFFVKNGFAGEIMSTPQGRYEFIQCEKPCRKDAYFPSAPFLDAAIPFLDTVTQELTDASKVPKCTFCGRGLMLCVRSGSAFTEFPFRDGEQRWKEFRRNVLSNTQGSTVILELGVGMSTVGVLRWPNEDLVRRSEGRVKLIRVGLDNSGVVDWDMENAVGVKADVGAFLKAVKASAPIPIQ</sequence>